<sequence length="826" mass="87426">MQAIITTRARENKIQQYFLPSRSNKTPVRGVRMTAAMLNKLPRSVISISVMGLSRVVLTEENKLIVDEGQASGSSARGAVRAQCVVCAGLGAVSSSSRTMKTHEDYRNGDGKYTTDTHTHTHTHTSYTYCNTRHEVAGLHYISVPMIMVDSGGSIEGGANSAASRSDDSEGEETSALEQELSLEDRDAPARVLHALNALRKARQHYDVLLTAAGEEVAAHRAVLAACSPRLLTLLEPAAPAGAVRVPGVEPDALRELVEYAYTGRLRVKDAGSARRLYRAAAALRVEPARSHLADRLLRRLTPHDCLSLRALPDLADHHRALLDAFIEKNFDEICESGALAALPLIKIELLRETSAEGGEEAPAAVADAALTWLRDHTPVHVDLEELCSRTHLLFVDVKGELRDCGELPAARGDAPELEEYRREARERERGPGGGGRGEDEPAGECTVIAARAGGAGAGAGVTRAVVALRGRLAAARVAWRTGGAEGPRGGRLGGARDPEGADPAAGDTSVHMSVGRCALGAAALRGRLVVCGGYDSARVLRTAEAYDPVSNTWAALPDMKRARARFPAARLGDALYVFGGSDGQTELDSVDVYEERSEAPCGAWRAGVRLPLARSHAAAAADEARGQLWLAGGWAGGRALRSVLRLAAGDSCWAEGPPLRCGRSQCAGVVWDDQLWVFGGCDSWNCVASTERLPLGEDAVSWLEGPALPTARRSMGAAVWRGRAVAAGGSAGSASLRDTAFLEGGAGQARWRAGPSLRRPRAAPALAALGPSLVAAGGFSGKHFLACVEVLHEPDGEWTMLRDPRAPPAPLTPHKAEENGVSCVE</sequence>
<feature type="domain" description="BTB" evidence="5">
    <location>
        <begin position="206"/>
        <end position="270"/>
    </location>
</feature>
<dbReference type="InterPro" id="IPR015915">
    <property type="entry name" value="Kelch-typ_b-propeller"/>
</dbReference>
<evidence type="ECO:0000256" key="2">
    <source>
        <dbReference type="ARBA" id="ARBA00022737"/>
    </source>
</evidence>
<dbReference type="SMART" id="SM00225">
    <property type="entry name" value="BTB"/>
    <property type="match status" value="1"/>
</dbReference>
<dbReference type="InterPro" id="IPR000210">
    <property type="entry name" value="BTB/POZ_dom"/>
</dbReference>
<evidence type="ECO:0000256" key="1">
    <source>
        <dbReference type="ARBA" id="ARBA00022441"/>
    </source>
</evidence>
<gene>
    <name evidence="6" type="ORF">DCHRY22_LOCUS9252</name>
</gene>
<keyword evidence="3" id="KW-0009">Actin-binding</keyword>
<comment type="caution">
    <text evidence="6">The sequence shown here is derived from an EMBL/GenBank/DDBJ whole genome shotgun (WGS) entry which is preliminary data.</text>
</comment>
<feature type="compositionally biased region" description="Basic and acidic residues" evidence="4">
    <location>
        <begin position="101"/>
        <end position="119"/>
    </location>
</feature>
<keyword evidence="2" id="KW-0677">Repeat</keyword>
<keyword evidence="1" id="KW-0880">Kelch repeat</keyword>
<feature type="region of interest" description="Disordered" evidence="4">
    <location>
        <begin position="157"/>
        <end position="182"/>
    </location>
</feature>
<dbReference type="PROSITE" id="PS50097">
    <property type="entry name" value="BTB"/>
    <property type="match status" value="1"/>
</dbReference>
<evidence type="ECO:0000313" key="6">
    <source>
        <dbReference type="EMBL" id="CAG9570539.1"/>
    </source>
</evidence>
<dbReference type="AlphaFoldDB" id="A0A8J2R395"/>
<name>A0A8J2R395_9NEOP</name>
<accession>A0A8J2R395</accession>
<dbReference type="Gene3D" id="3.30.710.10">
    <property type="entry name" value="Potassium Channel Kv1.1, Chain A"/>
    <property type="match status" value="1"/>
</dbReference>
<dbReference type="InterPro" id="IPR006652">
    <property type="entry name" value="Kelch_1"/>
</dbReference>
<dbReference type="PANTHER" id="PTHR24412:SF396">
    <property type="entry name" value="INFLUENZA VIRUS NS1A-BINDING PROTEIN"/>
    <property type="match status" value="1"/>
</dbReference>
<dbReference type="InterPro" id="IPR011333">
    <property type="entry name" value="SKP1/BTB/POZ_sf"/>
</dbReference>
<dbReference type="EMBL" id="CAKASE010000066">
    <property type="protein sequence ID" value="CAG9570539.1"/>
    <property type="molecule type" value="Genomic_DNA"/>
</dbReference>
<evidence type="ECO:0000256" key="4">
    <source>
        <dbReference type="SAM" id="MobiDB-lite"/>
    </source>
</evidence>
<reference evidence="6" key="1">
    <citation type="submission" date="2021-09" db="EMBL/GenBank/DDBJ databases">
        <authorList>
            <person name="Martin H S."/>
        </authorList>
    </citation>
    <scope>NUCLEOTIDE SEQUENCE</scope>
</reference>
<protein>
    <submittedName>
        <fullName evidence="6">(African queen) hypothetical protein</fullName>
    </submittedName>
</protein>
<feature type="region of interest" description="Disordered" evidence="4">
    <location>
        <begin position="800"/>
        <end position="826"/>
    </location>
</feature>
<feature type="region of interest" description="Disordered" evidence="4">
    <location>
        <begin position="484"/>
        <end position="509"/>
    </location>
</feature>
<dbReference type="GO" id="GO:0003779">
    <property type="term" value="F:actin binding"/>
    <property type="evidence" value="ECO:0007669"/>
    <property type="project" value="UniProtKB-KW"/>
</dbReference>
<evidence type="ECO:0000259" key="5">
    <source>
        <dbReference type="PROSITE" id="PS50097"/>
    </source>
</evidence>
<dbReference type="SMART" id="SM00612">
    <property type="entry name" value="Kelch"/>
    <property type="match status" value="5"/>
</dbReference>
<dbReference type="Pfam" id="PF00651">
    <property type="entry name" value="BTB"/>
    <property type="match status" value="1"/>
</dbReference>
<evidence type="ECO:0000256" key="3">
    <source>
        <dbReference type="ARBA" id="ARBA00023203"/>
    </source>
</evidence>
<dbReference type="Gene3D" id="2.120.10.80">
    <property type="entry name" value="Kelch-type beta propeller"/>
    <property type="match status" value="2"/>
</dbReference>
<dbReference type="PANTHER" id="PTHR24412">
    <property type="entry name" value="KELCH PROTEIN"/>
    <property type="match status" value="1"/>
</dbReference>
<feature type="compositionally biased region" description="Gly residues" evidence="4">
    <location>
        <begin position="484"/>
        <end position="494"/>
    </location>
</feature>
<organism evidence="6 7">
    <name type="scientific">Danaus chrysippus</name>
    <name type="common">African queen</name>
    <dbReference type="NCBI Taxonomy" id="151541"/>
    <lineage>
        <taxon>Eukaryota</taxon>
        <taxon>Metazoa</taxon>
        <taxon>Ecdysozoa</taxon>
        <taxon>Arthropoda</taxon>
        <taxon>Hexapoda</taxon>
        <taxon>Insecta</taxon>
        <taxon>Pterygota</taxon>
        <taxon>Neoptera</taxon>
        <taxon>Endopterygota</taxon>
        <taxon>Lepidoptera</taxon>
        <taxon>Glossata</taxon>
        <taxon>Ditrysia</taxon>
        <taxon>Papilionoidea</taxon>
        <taxon>Nymphalidae</taxon>
        <taxon>Danainae</taxon>
        <taxon>Danaini</taxon>
        <taxon>Danaina</taxon>
        <taxon>Danaus</taxon>
        <taxon>Anosia</taxon>
    </lineage>
</organism>
<proteinExistence type="predicted"/>
<dbReference type="Proteomes" id="UP000789524">
    <property type="component" value="Unassembled WGS sequence"/>
</dbReference>
<dbReference type="SUPFAM" id="SSF50965">
    <property type="entry name" value="Galactose oxidase, central domain"/>
    <property type="match status" value="2"/>
</dbReference>
<feature type="region of interest" description="Disordered" evidence="4">
    <location>
        <begin position="101"/>
        <end position="123"/>
    </location>
</feature>
<evidence type="ECO:0000313" key="7">
    <source>
        <dbReference type="Proteomes" id="UP000789524"/>
    </source>
</evidence>
<dbReference type="SUPFAM" id="SSF54695">
    <property type="entry name" value="POZ domain"/>
    <property type="match status" value="1"/>
</dbReference>
<dbReference type="OrthoDB" id="45365at2759"/>
<dbReference type="InterPro" id="IPR011043">
    <property type="entry name" value="Gal_Oxase/kelch_b-propeller"/>
</dbReference>
<feature type="region of interest" description="Disordered" evidence="4">
    <location>
        <begin position="416"/>
        <end position="443"/>
    </location>
</feature>
<dbReference type="Pfam" id="PF01344">
    <property type="entry name" value="Kelch_1"/>
    <property type="match status" value="3"/>
</dbReference>
<keyword evidence="7" id="KW-1185">Reference proteome</keyword>
<feature type="compositionally biased region" description="Basic and acidic residues" evidence="4">
    <location>
        <begin position="419"/>
        <end position="431"/>
    </location>
</feature>